<dbReference type="GO" id="GO:0006355">
    <property type="term" value="P:regulation of DNA-templated transcription"/>
    <property type="evidence" value="ECO:0007669"/>
    <property type="project" value="InterPro"/>
</dbReference>
<dbReference type="PANTHER" id="PTHR35807:SF1">
    <property type="entry name" value="TRANSCRIPTIONAL REGULATOR REDD"/>
    <property type="match status" value="1"/>
</dbReference>
<dbReference type="Pfam" id="PF03704">
    <property type="entry name" value="BTAD"/>
    <property type="match status" value="1"/>
</dbReference>
<organism evidence="8 9">
    <name type="scientific">Actinoplanes digitatis</name>
    <dbReference type="NCBI Taxonomy" id="1868"/>
    <lineage>
        <taxon>Bacteria</taxon>
        <taxon>Bacillati</taxon>
        <taxon>Actinomycetota</taxon>
        <taxon>Actinomycetes</taxon>
        <taxon>Micromonosporales</taxon>
        <taxon>Micromonosporaceae</taxon>
        <taxon>Actinoplanes</taxon>
    </lineage>
</organism>
<dbReference type="Gene3D" id="1.10.10.10">
    <property type="entry name" value="Winged helix-like DNA-binding domain superfamily/Winged helix DNA-binding domain"/>
    <property type="match status" value="1"/>
</dbReference>
<feature type="transmembrane region" description="Helical" evidence="6">
    <location>
        <begin position="419"/>
        <end position="440"/>
    </location>
</feature>
<dbReference type="SMART" id="SM01043">
    <property type="entry name" value="BTAD"/>
    <property type="match status" value="1"/>
</dbReference>
<evidence type="ECO:0000259" key="7">
    <source>
        <dbReference type="PROSITE" id="PS51755"/>
    </source>
</evidence>
<comment type="similarity">
    <text evidence="1">Belongs to the AfsR/DnrI/RedD regulatory family.</text>
</comment>
<dbReference type="InterPro" id="IPR011990">
    <property type="entry name" value="TPR-like_helical_dom_sf"/>
</dbReference>
<feature type="transmembrane region" description="Helical" evidence="6">
    <location>
        <begin position="384"/>
        <end position="404"/>
    </location>
</feature>
<proteinExistence type="inferred from homology"/>
<sequence>MTDAPASLALRFEILGEVRALRGDERLDLGPAKQRAVLAVLLLDAGRPVPTHQIVDAVWGDGPPENGANVVQKYVAGLRRVLEPDRSPRTPGELIALTDGGYVLRTDPGTLDAERFQSGLARASAQRRAGQLAEAAETLREAVALWQGEALAGLPGPVFEAARNRLTDARATAWEKWADIELARGNHTGLMPDLVRLVEQFPLREGLRAQLMIALHQGGRQAEALAVFRDARAYFLDEFGVEPGERMQETHRRILRGEPFYSEPVDPWAASDDIPAPRGPVGVTPPAAPIASGSLAVPPSAYVQQYVPPDPTEIVPAPASPVHPPLSPWGVGAPPPPPAYAVPRRRFPVGEVIFAALTPLVVCSFGSWIYFVYAGARRRDRRQYLVAAGYAALFVVAFVVFAAIDPTSVESVELSNAETIGFLMLLGLPVAASVHGAVLASHPGDTPKTRNLREQARRFALFDPARARQLGIGRPDLLRAFDDGGLVDLNHVPGHELARLPELSSEQAHRIVMDRLNRGPYHRPDELIARGVLPARTVARLAGRLICLPPTPLDTPSGWHSPHSTPHG</sequence>
<dbReference type="InterPro" id="IPR005158">
    <property type="entry name" value="BTAD"/>
</dbReference>
<dbReference type="CDD" id="cd15831">
    <property type="entry name" value="BTAD"/>
    <property type="match status" value="1"/>
</dbReference>
<dbReference type="EMBL" id="JACHNH010000001">
    <property type="protein sequence ID" value="MBB4766089.1"/>
    <property type="molecule type" value="Genomic_DNA"/>
</dbReference>
<evidence type="ECO:0000256" key="4">
    <source>
        <dbReference type="ARBA" id="ARBA00023163"/>
    </source>
</evidence>
<evidence type="ECO:0000313" key="9">
    <source>
        <dbReference type="Proteomes" id="UP000578112"/>
    </source>
</evidence>
<dbReference type="InterPro" id="IPR016032">
    <property type="entry name" value="Sig_transdc_resp-reg_C-effctor"/>
</dbReference>
<dbReference type="PANTHER" id="PTHR35807">
    <property type="entry name" value="TRANSCRIPTIONAL REGULATOR REDD-RELATED"/>
    <property type="match status" value="1"/>
</dbReference>
<keyword evidence="6" id="KW-0472">Membrane</keyword>
<evidence type="ECO:0000256" key="1">
    <source>
        <dbReference type="ARBA" id="ARBA00005820"/>
    </source>
</evidence>
<dbReference type="AlphaFoldDB" id="A0A7W7I440"/>
<dbReference type="InterPro" id="IPR036388">
    <property type="entry name" value="WH-like_DNA-bd_sf"/>
</dbReference>
<dbReference type="SUPFAM" id="SSF47781">
    <property type="entry name" value="RuvA domain 2-like"/>
    <property type="match status" value="1"/>
</dbReference>
<feature type="domain" description="OmpR/PhoB-type" evidence="7">
    <location>
        <begin position="1"/>
        <end position="106"/>
    </location>
</feature>
<evidence type="ECO:0000256" key="6">
    <source>
        <dbReference type="SAM" id="Phobius"/>
    </source>
</evidence>
<keyword evidence="3 5" id="KW-0238">DNA-binding</keyword>
<feature type="transmembrane region" description="Helical" evidence="6">
    <location>
        <begin position="352"/>
        <end position="372"/>
    </location>
</feature>
<comment type="caution">
    <text evidence="8">The sequence shown here is derived from an EMBL/GenBank/DDBJ whole genome shotgun (WGS) entry which is preliminary data.</text>
</comment>
<accession>A0A7W7I440</accession>
<dbReference type="RefSeq" id="WP_184997130.1">
    <property type="nucleotide sequence ID" value="NZ_BOMK01000077.1"/>
</dbReference>
<evidence type="ECO:0000313" key="8">
    <source>
        <dbReference type="EMBL" id="MBB4766089.1"/>
    </source>
</evidence>
<evidence type="ECO:0000256" key="2">
    <source>
        <dbReference type="ARBA" id="ARBA00023015"/>
    </source>
</evidence>
<dbReference type="SUPFAM" id="SSF46894">
    <property type="entry name" value="C-terminal effector domain of the bipartite response regulators"/>
    <property type="match status" value="1"/>
</dbReference>
<dbReference type="GO" id="GO:0003677">
    <property type="term" value="F:DNA binding"/>
    <property type="evidence" value="ECO:0007669"/>
    <property type="project" value="UniProtKB-UniRule"/>
</dbReference>
<dbReference type="Gene3D" id="1.25.40.10">
    <property type="entry name" value="Tetratricopeptide repeat domain"/>
    <property type="match status" value="1"/>
</dbReference>
<dbReference type="InterPro" id="IPR001867">
    <property type="entry name" value="OmpR/PhoB-type_DNA-bd"/>
</dbReference>
<dbReference type="Proteomes" id="UP000578112">
    <property type="component" value="Unassembled WGS sequence"/>
</dbReference>
<protein>
    <submittedName>
        <fullName evidence="8">DNA-binding SARP family transcriptional activator</fullName>
    </submittedName>
</protein>
<gene>
    <name evidence="8" type="ORF">BJ971_006645</name>
</gene>
<keyword evidence="4" id="KW-0804">Transcription</keyword>
<dbReference type="PROSITE" id="PS51755">
    <property type="entry name" value="OMPR_PHOB"/>
    <property type="match status" value="1"/>
</dbReference>
<keyword evidence="9" id="KW-1185">Reference proteome</keyword>
<dbReference type="InterPro" id="IPR010994">
    <property type="entry name" value="RuvA_2-like"/>
</dbReference>
<keyword evidence="6" id="KW-1133">Transmembrane helix</keyword>
<dbReference type="InterPro" id="IPR051677">
    <property type="entry name" value="AfsR-DnrI-RedD_regulator"/>
</dbReference>
<keyword evidence="2" id="KW-0805">Transcription regulation</keyword>
<dbReference type="SMART" id="SM00862">
    <property type="entry name" value="Trans_reg_C"/>
    <property type="match status" value="1"/>
</dbReference>
<evidence type="ECO:0000256" key="3">
    <source>
        <dbReference type="ARBA" id="ARBA00023125"/>
    </source>
</evidence>
<dbReference type="SUPFAM" id="SSF48452">
    <property type="entry name" value="TPR-like"/>
    <property type="match status" value="1"/>
</dbReference>
<name>A0A7W7I440_9ACTN</name>
<feature type="DNA-binding region" description="OmpR/PhoB-type" evidence="5">
    <location>
        <begin position="1"/>
        <end position="106"/>
    </location>
</feature>
<dbReference type="Pfam" id="PF00486">
    <property type="entry name" value="Trans_reg_C"/>
    <property type="match status" value="1"/>
</dbReference>
<evidence type="ECO:0000256" key="5">
    <source>
        <dbReference type="PROSITE-ProRule" id="PRU01091"/>
    </source>
</evidence>
<keyword evidence="6" id="KW-0812">Transmembrane</keyword>
<dbReference type="GO" id="GO:0000160">
    <property type="term" value="P:phosphorelay signal transduction system"/>
    <property type="evidence" value="ECO:0007669"/>
    <property type="project" value="InterPro"/>
</dbReference>
<reference evidence="8 9" key="1">
    <citation type="submission" date="2020-08" db="EMBL/GenBank/DDBJ databases">
        <title>Sequencing the genomes of 1000 actinobacteria strains.</title>
        <authorList>
            <person name="Klenk H.-P."/>
        </authorList>
    </citation>
    <scope>NUCLEOTIDE SEQUENCE [LARGE SCALE GENOMIC DNA]</scope>
    <source>
        <strain evidence="8 9">DSM 43149</strain>
    </source>
</reference>